<dbReference type="Proteomes" id="UP000026915">
    <property type="component" value="Chromosome 6"/>
</dbReference>
<dbReference type="EMBL" id="CM001884">
    <property type="protein sequence ID" value="EOY27525.1"/>
    <property type="molecule type" value="Genomic_DNA"/>
</dbReference>
<proteinExistence type="predicted"/>
<dbReference type="PANTHER" id="PTHR45786:SF74">
    <property type="entry name" value="ATP-DEPENDENT DNA HELICASE"/>
    <property type="match status" value="1"/>
</dbReference>
<gene>
    <name evidence="1" type="ORF">TCM_029363</name>
</gene>
<evidence type="ECO:0000313" key="1">
    <source>
        <dbReference type="EMBL" id="EOY27525.1"/>
    </source>
</evidence>
<protein>
    <recommendedName>
        <fullName evidence="3">Helitron helicase-like domain-containing protein</fullName>
    </recommendedName>
</protein>
<name>A0A061GCA7_THECC</name>
<evidence type="ECO:0000313" key="2">
    <source>
        <dbReference type="Proteomes" id="UP000026915"/>
    </source>
</evidence>
<dbReference type="eggNOG" id="KOG0987">
    <property type="taxonomic scope" value="Eukaryota"/>
</dbReference>
<accession>A0A061GCA7</accession>
<keyword evidence="2" id="KW-1185">Reference proteome</keyword>
<dbReference type="AlphaFoldDB" id="A0A061GCA7"/>
<dbReference type="Gramene" id="EOY27525">
    <property type="protein sequence ID" value="EOY27525"/>
    <property type="gene ID" value="TCM_029363"/>
</dbReference>
<dbReference type="PANTHER" id="PTHR45786">
    <property type="entry name" value="DNA BINDING PROTEIN-LIKE"/>
    <property type="match status" value="1"/>
</dbReference>
<evidence type="ECO:0008006" key="3">
    <source>
        <dbReference type="Google" id="ProtNLM"/>
    </source>
</evidence>
<dbReference type="InParanoid" id="A0A061GCA7"/>
<reference evidence="1 2" key="1">
    <citation type="journal article" date="2013" name="Genome Biol.">
        <title>The genome sequence of the most widely cultivated cacao type and its use to identify candidate genes regulating pod color.</title>
        <authorList>
            <person name="Motamayor J.C."/>
            <person name="Mockaitis K."/>
            <person name="Schmutz J."/>
            <person name="Haiminen N."/>
            <person name="Iii D.L."/>
            <person name="Cornejo O."/>
            <person name="Findley S.D."/>
            <person name="Zheng P."/>
            <person name="Utro F."/>
            <person name="Royaert S."/>
            <person name="Saski C."/>
            <person name="Jenkins J."/>
            <person name="Podicheti R."/>
            <person name="Zhao M."/>
            <person name="Scheffler B.E."/>
            <person name="Stack J.C."/>
            <person name="Feltus F.A."/>
            <person name="Mustiga G.M."/>
            <person name="Amores F."/>
            <person name="Phillips W."/>
            <person name="Marelli J.P."/>
            <person name="May G.D."/>
            <person name="Shapiro H."/>
            <person name="Ma J."/>
            <person name="Bustamante C.D."/>
            <person name="Schnell R.J."/>
            <person name="Main D."/>
            <person name="Gilbert D."/>
            <person name="Parida L."/>
            <person name="Kuhn D.N."/>
        </authorList>
    </citation>
    <scope>NUCLEOTIDE SEQUENCE [LARGE SCALE GENOMIC DNA]</scope>
    <source>
        <strain evidence="2">cv. Matina 1-6</strain>
    </source>
</reference>
<organism evidence="1 2">
    <name type="scientific">Theobroma cacao</name>
    <name type="common">Cacao</name>
    <name type="synonym">Cocoa</name>
    <dbReference type="NCBI Taxonomy" id="3641"/>
    <lineage>
        <taxon>Eukaryota</taxon>
        <taxon>Viridiplantae</taxon>
        <taxon>Streptophyta</taxon>
        <taxon>Embryophyta</taxon>
        <taxon>Tracheophyta</taxon>
        <taxon>Spermatophyta</taxon>
        <taxon>Magnoliopsida</taxon>
        <taxon>eudicotyledons</taxon>
        <taxon>Gunneridae</taxon>
        <taxon>Pentapetalae</taxon>
        <taxon>rosids</taxon>
        <taxon>malvids</taxon>
        <taxon>Malvales</taxon>
        <taxon>Malvaceae</taxon>
        <taxon>Byttnerioideae</taxon>
        <taxon>Theobroma</taxon>
    </lineage>
</organism>
<dbReference type="STRING" id="3641.A0A061GCA7"/>
<dbReference type="HOGENOM" id="CLU_1339587_0_0_1"/>
<sequence length="205" mass="23068">MPIFAHQNTSNIINKFIVEGLIKMFDETNEIFKVFRQARDRCEESDNISIQLKLLETRNNRDKNYATPIGSERAGLIVGDVGESDITYTIEFQKRGPPHVHILLWLESTAKCMNDEDVDRIISAEIPNKEHDPVGHEAISNFMIHGQCGMHNPSSPCMTRGNGNIPAFNYEDDDEPCGIEIPDDLLLPSVEDMIEAIVSAVDDKL</sequence>